<reference evidence="4" key="1">
    <citation type="submission" date="2022-04" db="EMBL/GenBank/DDBJ databases">
        <title>A functionally conserved STORR gene fusion in Papaver species that diverged 16.8 million years ago.</title>
        <authorList>
            <person name="Catania T."/>
        </authorList>
    </citation>
    <scope>NUCLEOTIDE SEQUENCE</scope>
    <source>
        <strain evidence="4">S-188037</strain>
    </source>
</reference>
<evidence type="ECO:0000256" key="2">
    <source>
        <dbReference type="RuleBase" id="RU369070"/>
    </source>
</evidence>
<feature type="domain" description="Enoyl-CoA hydratase/isomerase" evidence="3">
    <location>
        <begin position="1"/>
        <end position="61"/>
    </location>
</feature>
<feature type="non-terminal residue" evidence="4">
    <location>
        <position position="62"/>
    </location>
</feature>
<evidence type="ECO:0000259" key="3">
    <source>
        <dbReference type="Pfam" id="PF16113"/>
    </source>
</evidence>
<dbReference type="Proteomes" id="UP001202328">
    <property type="component" value="Unassembled WGS sequence"/>
</dbReference>
<comment type="catalytic activity">
    <reaction evidence="2">
        <text>3-hydroxy-2-methylpropanoyl-CoA + H2O = 3-hydroxy-2-methylpropanoate + CoA + H(+)</text>
        <dbReference type="Rhea" id="RHEA:20888"/>
        <dbReference type="ChEBI" id="CHEBI:11805"/>
        <dbReference type="ChEBI" id="CHEBI:15377"/>
        <dbReference type="ChEBI" id="CHEBI:15378"/>
        <dbReference type="ChEBI" id="CHEBI:57287"/>
        <dbReference type="ChEBI" id="CHEBI:57340"/>
        <dbReference type="EC" id="3.1.2.4"/>
    </reaction>
</comment>
<evidence type="ECO:0000256" key="1">
    <source>
        <dbReference type="ARBA" id="ARBA00022801"/>
    </source>
</evidence>
<evidence type="ECO:0000313" key="4">
    <source>
        <dbReference type="EMBL" id="KAI3940720.1"/>
    </source>
</evidence>
<comment type="caution">
    <text evidence="4">The sequence shown here is derived from an EMBL/GenBank/DDBJ whole genome shotgun (WGS) entry which is preliminary data.</text>
</comment>
<dbReference type="InterPro" id="IPR032259">
    <property type="entry name" value="HIBYL-CoA-H"/>
</dbReference>
<dbReference type="AlphaFoldDB" id="A0AAD4T7N5"/>
<comment type="pathway">
    <text evidence="2">Amino-acid degradation; L-valine degradation.</text>
</comment>
<dbReference type="EC" id="3.1.2.4" evidence="2"/>
<name>A0AAD4T7N5_9MAGN</name>
<keyword evidence="5" id="KW-1185">Reference proteome</keyword>
<accession>A0AAD4T7N5</accession>
<proteinExistence type="inferred from homology"/>
<comment type="similarity">
    <text evidence="2">Belongs to the enoyl-CoA hydratase/isomerase family.</text>
</comment>
<dbReference type="GO" id="GO:0003860">
    <property type="term" value="F:3-hydroxyisobutyryl-CoA hydrolase activity"/>
    <property type="evidence" value="ECO:0007669"/>
    <property type="project" value="UniProtKB-UniRule"/>
</dbReference>
<gene>
    <name evidence="4" type="ORF">MKW98_030039</name>
</gene>
<dbReference type="InterPro" id="IPR045004">
    <property type="entry name" value="ECH_dom"/>
</dbReference>
<comment type="function">
    <text evidence="2">Hydrolyzes 3-hydroxyisobutyryl-CoA (HIBYL-CoA), a saline catabolite. Has high activity toward isobutyryl-CoA. Could be an isobutyryl-CoA dehydrogenase that functions in valine catabolism.</text>
</comment>
<protein>
    <recommendedName>
        <fullName evidence="2">3-hydroxyisobutyryl-CoA hydrolase</fullName>
        <shortName evidence="2">HIB-CoA hydrolase</shortName>
        <shortName evidence="2">HIBYL-CoA-H</shortName>
        <ecNumber evidence="2">3.1.2.4</ecNumber>
    </recommendedName>
    <alternativeName>
        <fullName evidence="2">3-hydroxyisobutyryl-coenzyme A hydrolase</fullName>
    </alternativeName>
</protein>
<dbReference type="GO" id="GO:0006574">
    <property type="term" value="P:L-valine catabolic process"/>
    <property type="evidence" value="ECO:0007669"/>
    <property type="project" value="UniProtKB-UniRule"/>
</dbReference>
<evidence type="ECO:0000313" key="5">
    <source>
        <dbReference type="Proteomes" id="UP001202328"/>
    </source>
</evidence>
<dbReference type="PANTHER" id="PTHR43176">
    <property type="entry name" value="3-HYDROXYISOBUTYRYL-COA HYDROLASE-RELATED"/>
    <property type="match status" value="1"/>
</dbReference>
<keyword evidence="1 2" id="KW-0378">Hydrolase</keyword>
<dbReference type="EMBL" id="JAJJMB010005117">
    <property type="protein sequence ID" value="KAI3940720.1"/>
    <property type="molecule type" value="Genomic_DNA"/>
</dbReference>
<dbReference type="Gene3D" id="3.90.226.10">
    <property type="entry name" value="2-enoyl-CoA Hydratase, Chain A, domain 1"/>
    <property type="match status" value="1"/>
</dbReference>
<dbReference type="PANTHER" id="PTHR43176:SF3">
    <property type="entry name" value="3-HYDROXYISOBUTYRYL-COA HYDROLASE, MITOCHONDRIAL"/>
    <property type="match status" value="1"/>
</dbReference>
<dbReference type="Pfam" id="PF16113">
    <property type="entry name" value="ECH_2"/>
    <property type="match status" value="1"/>
</dbReference>
<organism evidence="4 5">
    <name type="scientific">Papaver atlanticum</name>
    <dbReference type="NCBI Taxonomy" id="357466"/>
    <lineage>
        <taxon>Eukaryota</taxon>
        <taxon>Viridiplantae</taxon>
        <taxon>Streptophyta</taxon>
        <taxon>Embryophyta</taxon>
        <taxon>Tracheophyta</taxon>
        <taxon>Spermatophyta</taxon>
        <taxon>Magnoliopsida</taxon>
        <taxon>Ranunculales</taxon>
        <taxon>Papaveraceae</taxon>
        <taxon>Papaveroideae</taxon>
        <taxon>Papaver</taxon>
    </lineage>
</organism>
<sequence length="62" mass="7333">IREGRLQGLGQCILQEYRISWHGLQVGQDMLEGYRANYLRKDRTPRWEPSRLELVTDEMVDG</sequence>